<keyword evidence="3 6" id="KW-0812">Transmembrane</keyword>
<evidence type="ECO:0000256" key="6">
    <source>
        <dbReference type="SAM" id="Phobius"/>
    </source>
</evidence>
<feature type="transmembrane region" description="Helical" evidence="6">
    <location>
        <begin position="176"/>
        <end position="196"/>
    </location>
</feature>
<gene>
    <name evidence="8" type="primary">mprF</name>
    <name evidence="8" type="ORF">JR064_02335</name>
</gene>
<feature type="domain" description="Phosphatidylglycerol lysyltransferase C-terminal" evidence="7">
    <location>
        <begin position="547"/>
        <end position="832"/>
    </location>
</feature>
<feature type="transmembrane region" description="Helical" evidence="6">
    <location>
        <begin position="338"/>
        <end position="356"/>
    </location>
</feature>
<keyword evidence="4 6" id="KW-1133">Transmembrane helix</keyword>
<keyword evidence="5 6" id="KW-0472">Membrane</keyword>
<accession>A0ABS3AXJ7</accession>
<sequence length="858" mass="92500">MTDAAPPVSPPPSAAGWRRALPVVFSLAILALALRALATEFSTHGYAAIRHAFNQLSVGQIALTLLLGLSSYACLIGFDAVGLHRSGRKLHPMRIGVTAFLAHAVGQTLGFAALTGGAVRLRGYGRVGLSLAEIGQVVLMSTLGFVFGAWLLLALALTLEPASASAALALPLGASAVRAFGIALLAGFGLMLLLAGREGRTLRWRTHELWLPDRRTALGVTALSVVELGLASAAFYVLLPNESGIEFVGFVGLYLVAVVAGLMSTVPAGLGVFEWSLLKLLPGVAPAAVLAAALIYRITYYVVPLLLSVLMAAVSGLRRPLAASAGGVRVAWGTLRPWLPQIIAMAVFAVGAALVIDGTLPTPKRRLGMAPLSIVETSHLLASLGGVVLLLIGQGLQRRSHAAWVLAIGICVLLPLPAWLRGGHASVALSSLVVAAGLWGARREFYRQGALLDEAWSWPWLRNLGLVLIATVWLLFFVYSHVEYQNELWWQFATSANAPRALRAVLLVSVAVVVFGLARLLHSTRSPLPAADAAQLDALAPVLAAATDTQACLVLTGDKALLPDEGGQGFVMMQRYGGSLVAMGDPVGPTEVARALIWRFREEADRMGLRPVFYQVGEQHWQTYLDLGLTLVKLGEEAMVSLEDFHLEGRDRADLRQAWNRGKRSGLSFRIVPLEEIDALMPVLADVSQQWLEEKAGEEKGFSLGSFDPAYLRRFPIAVVEAEGKVVAFANLWQAPAGHELSVDLMRHIADAPKGTMDFLFIELFLWGREQGYKRFSLGMAPLSGLAQHRLAGRWNRFGNLIVRHGERFYGFTGLRRFKSKFAPAWRTRYLAAPGGMHLPAALLDVTRLISLDPRKPD</sequence>
<feature type="transmembrane region" description="Helical" evidence="6">
    <location>
        <begin position="217"/>
        <end position="239"/>
    </location>
</feature>
<feature type="transmembrane region" description="Helical" evidence="6">
    <location>
        <begin position="58"/>
        <end position="78"/>
    </location>
</feature>
<comment type="subcellular location">
    <subcellularLocation>
        <location evidence="1">Cell membrane</location>
        <topology evidence="1">Multi-pass membrane protein</topology>
    </subcellularLocation>
</comment>
<dbReference type="InterPro" id="IPR051211">
    <property type="entry name" value="PG_lysyltransferase"/>
</dbReference>
<feature type="transmembrane region" description="Helical" evidence="6">
    <location>
        <begin position="98"/>
        <end position="119"/>
    </location>
</feature>
<evidence type="ECO:0000256" key="1">
    <source>
        <dbReference type="ARBA" id="ARBA00004651"/>
    </source>
</evidence>
<feature type="transmembrane region" description="Helical" evidence="6">
    <location>
        <begin position="251"/>
        <end position="270"/>
    </location>
</feature>
<proteinExistence type="predicted"/>
<dbReference type="PANTHER" id="PTHR34697">
    <property type="entry name" value="PHOSPHATIDYLGLYCEROL LYSYLTRANSFERASE"/>
    <property type="match status" value="1"/>
</dbReference>
<evidence type="ECO:0000256" key="5">
    <source>
        <dbReference type="ARBA" id="ARBA00023136"/>
    </source>
</evidence>
<evidence type="ECO:0000256" key="3">
    <source>
        <dbReference type="ARBA" id="ARBA00022692"/>
    </source>
</evidence>
<evidence type="ECO:0000259" key="7">
    <source>
        <dbReference type="Pfam" id="PF09924"/>
    </source>
</evidence>
<feature type="transmembrane region" description="Helical" evidence="6">
    <location>
        <begin position="301"/>
        <end position="317"/>
    </location>
</feature>
<dbReference type="PANTHER" id="PTHR34697:SF2">
    <property type="entry name" value="PHOSPHATIDYLGLYCEROL LYSYLTRANSFERASE"/>
    <property type="match status" value="1"/>
</dbReference>
<evidence type="ECO:0000256" key="2">
    <source>
        <dbReference type="ARBA" id="ARBA00022475"/>
    </source>
</evidence>
<dbReference type="EMBL" id="JAFIWB010000001">
    <property type="protein sequence ID" value="MBN6101001.1"/>
    <property type="molecule type" value="Genomic_DNA"/>
</dbReference>
<feature type="transmembrane region" description="Helical" evidence="6">
    <location>
        <begin position="463"/>
        <end position="482"/>
    </location>
</feature>
<protein>
    <submittedName>
        <fullName evidence="8">Bifunctional lysylphosphatidylglycerol flippase/synthetase MprF</fullName>
    </submittedName>
</protein>
<feature type="transmembrane region" description="Helical" evidence="6">
    <location>
        <begin position="20"/>
        <end position="38"/>
    </location>
</feature>
<feature type="transmembrane region" description="Helical" evidence="6">
    <location>
        <begin position="403"/>
        <end position="420"/>
    </location>
</feature>
<feature type="transmembrane region" description="Helical" evidence="6">
    <location>
        <begin position="131"/>
        <end position="156"/>
    </location>
</feature>
<comment type="caution">
    <text evidence="8">The sequence shown here is derived from an EMBL/GenBank/DDBJ whole genome shotgun (WGS) entry which is preliminary data.</text>
</comment>
<dbReference type="RefSeq" id="WP_206228666.1">
    <property type="nucleotide sequence ID" value="NZ_JAFIWB010000001.1"/>
</dbReference>
<evidence type="ECO:0000313" key="8">
    <source>
        <dbReference type="EMBL" id="MBN6101001.1"/>
    </source>
</evidence>
<evidence type="ECO:0000313" key="9">
    <source>
        <dbReference type="Proteomes" id="UP000695802"/>
    </source>
</evidence>
<reference evidence="8 9" key="1">
    <citation type="submission" date="2021-02" db="EMBL/GenBank/DDBJ databases">
        <title>Taxonomically Unique Crown Gall-Associated Xanthomonas Stains Have Deficiency in Virulence Repertories.</title>
        <authorList>
            <person name="Mafakheri H."/>
            <person name="Taghavi S.M."/>
            <person name="Dimkic I."/>
            <person name="Nemanja K."/>
            <person name="Osdaghi E."/>
        </authorList>
    </citation>
    <scope>NUCLEOTIDE SEQUENCE [LARGE SCALE GENOMIC DNA]</scope>
    <source>
        <strain evidence="8 9">FX4</strain>
    </source>
</reference>
<keyword evidence="9" id="KW-1185">Reference proteome</keyword>
<dbReference type="Pfam" id="PF09924">
    <property type="entry name" value="LPG_synthase_C"/>
    <property type="match status" value="1"/>
</dbReference>
<feature type="transmembrane region" description="Helical" evidence="6">
    <location>
        <begin position="277"/>
        <end position="295"/>
    </location>
</feature>
<feature type="transmembrane region" description="Helical" evidence="6">
    <location>
        <begin position="502"/>
        <end position="521"/>
    </location>
</feature>
<evidence type="ECO:0000256" key="4">
    <source>
        <dbReference type="ARBA" id="ARBA00022989"/>
    </source>
</evidence>
<keyword evidence="2" id="KW-1003">Cell membrane</keyword>
<dbReference type="NCBIfam" id="NF033480">
    <property type="entry name" value="bifunc_MprF"/>
    <property type="match status" value="1"/>
</dbReference>
<organism evidence="8 9">
    <name type="scientific">Xanthomonas bonasiae</name>
    <dbReference type="NCBI Taxonomy" id="2810351"/>
    <lineage>
        <taxon>Bacteria</taxon>
        <taxon>Pseudomonadati</taxon>
        <taxon>Pseudomonadota</taxon>
        <taxon>Gammaproteobacteria</taxon>
        <taxon>Lysobacterales</taxon>
        <taxon>Lysobacteraceae</taxon>
        <taxon>Xanthomonas</taxon>
    </lineage>
</organism>
<feature type="transmembrane region" description="Helical" evidence="6">
    <location>
        <begin position="368"/>
        <end position="391"/>
    </location>
</feature>
<dbReference type="InterPro" id="IPR024320">
    <property type="entry name" value="LPG_synthase_C"/>
</dbReference>
<name>A0ABS3AXJ7_9XANT</name>
<dbReference type="SUPFAM" id="SSF55729">
    <property type="entry name" value="Acyl-CoA N-acyltransferases (Nat)"/>
    <property type="match status" value="1"/>
</dbReference>
<dbReference type="InterPro" id="IPR016181">
    <property type="entry name" value="Acyl_CoA_acyltransferase"/>
</dbReference>
<dbReference type="Proteomes" id="UP000695802">
    <property type="component" value="Unassembled WGS sequence"/>
</dbReference>